<evidence type="ECO:0000256" key="1">
    <source>
        <dbReference type="SAM" id="MobiDB-lite"/>
    </source>
</evidence>
<evidence type="ECO:0000256" key="2">
    <source>
        <dbReference type="SAM" id="Phobius"/>
    </source>
</evidence>
<feature type="transmembrane region" description="Helical" evidence="2">
    <location>
        <begin position="145"/>
        <end position="166"/>
    </location>
</feature>
<name>A0A849A805_9ACTN</name>
<protein>
    <recommendedName>
        <fullName evidence="5">Glycerophosphoryl diester phosphodiesterase membrane domain-containing protein</fullName>
    </recommendedName>
</protein>
<keyword evidence="2" id="KW-1133">Transmembrane helix</keyword>
<feature type="region of interest" description="Disordered" evidence="1">
    <location>
        <begin position="1"/>
        <end position="21"/>
    </location>
</feature>
<dbReference type="AlphaFoldDB" id="A0A849A805"/>
<dbReference type="EMBL" id="JABEND010000007">
    <property type="protein sequence ID" value="NNG36679.1"/>
    <property type="molecule type" value="Genomic_DNA"/>
</dbReference>
<reference evidence="3 4" key="1">
    <citation type="submission" date="2020-05" db="EMBL/GenBank/DDBJ databases">
        <title>Nakamurella sp. DB0629 isolated from air conditioner.</title>
        <authorList>
            <person name="Kim D.H."/>
            <person name="Kim D.-U."/>
        </authorList>
    </citation>
    <scope>NUCLEOTIDE SEQUENCE [LARGE SCALE GENOMIC DNA]</scope>
    <source>
        <strain evidence="3 4">DB0629</strain>
    </source>
</reference>
<evidence type="ECO:0000313" key="4">
    <source>
        <dbReference type="Proteomes" id="UP000562984"/>
    </source>
</evidence>
<keyword evidence="2" id="KW-0812">Transmembrane</keyword>
<feature type="transmembrane region" description="Helical" evidence="2">
    <location>
        <begin position="245"/>
        <end position="272"/>
    </location>
</feature>
<feature type="transmembrane region" description="Helical" evidence="2">
    <location>
        <begin position="55"/>
        <end position="77"/>
    </location>
</feature>
<feature type="transmembrane region" description="Helical" evidence="2">
    <location>
        <begin position="172"/>
        <end position="190"/>
    </location>
</feature>
<feature type="compositionally biased region" description="Pro residues" evidence="1">
    <location>
        <begin position="1"/>
        <end position="14"/>
    </location>
</feature>
<comment type="caution">
    <text evidence="3">The sequence shown here is derived from an EMBL/GenBank/DDBJ whole genome shotgun (WGS) entry which is preliminary data.</text>
</comment>
<sequence length="290" mass="30460">MSTPPSDPRYPPYPDRFGGRRPGAPAQPGIVPLRPLGIGELLTGGLAVVRRHYPVLAIVSLVFSALGIVTRLATVNVDFDAQLNRMLETGQVRLTAAVWVPLLVDLLISLLASVVITAVATVYCAQDVLGRPTSVAELRGRIRPVLLPLLGLALIIAVAVSLGLLVLIVPGVLIFLIWLAAPSVLVLERASIPVALNRSVRLTQGERGRLFGMLAAMVGILMAVGFVLGILAGGMGLDIASGGGWWVMQILSALLATVTTTWLASVIALAYVDLRIRKENLGPTLAAAAA</sequence>
<feature type="transmembrane region" description="Helical" evidence="2">
    <location>
        <begin position="97"/>
        <end position="124"/>
    </location>
</feature>
<feature type="transmembrane region" description="Helical" evidence="2">
    <location>
        <begin position="210"/>
        <end position="233"/>
    </location>
</feature>
<dbReference type="Proteomes" id="UP000562984">
    <property type="component" value="Unassembled WGS sequence"/>
</dbReference>
<dbReference type="RefSeq" id="WP_171200364.1">
    <property type="nucleotide sequence ID" value="NZ_JABEND010000007.1"/>
</dbReference>
<keyword evidence="2" id="KW-0472">Membrane</keyword>
<gene>
    <name evidence="3" type="ORF">HKD39_13355</name>
</gene>
<accession>A0A849A805</accession>
<organism evidence="3 4">
    <name type="scientific">Nakamurella aerolata</name>
    <dbReference type="NCBI Taxonomy" id="1656892"/>
    <lineage>
        <taxon>Bacteria</taxon>
        <taxon>Bacillati</taxon>
        <taxon>Actinomycetota</taxon>
        <taxon>Actinomycetes</taxon>
        <taxon>Nakamurellales</taxon>
        <taxon>Nakamurellaceae</taxon>
        <taxon>Nakamurella</taxon>
    </lineage>
</organism>
<evidence type="ECO:0008006" key="5">
    <source>
        <dbReference type="Google" id="ProtNLM"/>
    </source>
</evidence>
<evidence type="ECO:0000313" key="3">
    <source>
        <dbReference type="EMBL" id="NNG36679.1"/>
    </source>
</evidence>
<proteinExistence type="predicted"/>
<keyword evidence="4" id="KW-1185">Reference proteome</keyword>